<dbReference type="GeneTree" id="ENSGT00940000158281"/>
<reference evidence="9" key="2">
    <citation type="submission" date="2025-08" db="UniProtKB">
        <authorList>
            <consortium name="Ensembl"/>
        </authorList>
    </citation>
    <scope>IDENTIFICATION</scope>
</reference>
<sequence length="232" mass="26909">MCIKKREQSERIPIYDSKRFFGHVYHLLISRFYLTLPFLSNLNRFPILPLLLKVILNDVIKFMAVYIVFLLGFGVALAALIETCPEDSKCSNYSTLGSVEVELFRLTLGLGDLDINENAKYPILFLLLLISYVVLTFVLLLNMLIALMGETVEDISKESEHIWRLQRARTIVETEKLLPKFLRKKFQLGEWCKVADNDTRLCLRINEVKWTEWKTHVSFINEDPGPTGNEHI</sequence>
<feature type="transmembrane region" description="Helical" evidence="7">
    <location>
        <begin position="123"/>
        <end position="147"/>
    </location>
</feature>
<evidence type="ECO:0000256" key="4">
    <source>
        <dbReference type="ARBA" id="ARBA00022989"/>
    </source>
</evidence>
<dbReference type="InterPro" id="IPR024862">
    <property type="entry name" value="TRPV"/>
</dbReference>
<dbReference type="PRINTS" id="PR01768">
    <property type="entry name" value="TRPVRECEPTOR"/>
</dbReference>
<feature type="transmembrane region" description="Helical" evidence="7">
    <location>
        <begin position="20"/>
        <end position="39"/>
    </location>
</feature>
<dbReference type="PANTHER" id="PTHR10582:SF6">
    <property type="entry name" value="TRANSIENT RECEPTOR POTENTIAL CATION CHANNEL SUBFAMILY V MEMBER 3"/>
    <property type="match status" value="1"/>
</dbReference>
<keyword evidence="3" id="KW-0677">Repeat</keyword>
<dbReference type="GO" id="GO:0016020">
    <property type="term" value="C:membrane"/>
    <property type="evidence" value="ECO:0007669"/>
    <property type="project" value="UniProtKB-SubCell"/>
</dbReference>
<dbReference type="GO" id="GO:0005216">
    <property type="term" value="F:monoatomic ion channel activity"/>
    <property type="evidence" value="ECO:0007669"/>
    <property type="project" value="InterPro"/>
</dbReference>
<evidence type="ECO:0000256" key="5">
    <source>
        <dbReference type="ARBA" id="ARBA00023043"/>
    </source>
</evidence>
<evidence type="ECO:0000256" key="1">
    <source>
        <dbReference type="ARBA" id="ARBA00004141"/>
    </source>
</evidence>
<proteinExistence type="predicted"/>
<evidence type="ECO:0000256" key="2">
    <source>
        <dbReference type="ARBA" id="ARBA00022692"/>
    </source>
</evidence>
<dbReference type="Ensembl" id="ENSACAT00000042364.1">
    <property type="protein sequence ID" value="ENSACAP00000038650.1"/>
    <property type="gene ID" value="ENSACAG00000041037.1"/>
</dbReference>
<evidence type="ECO:0000313" key="9">
    <source>
        <dbReference type="Ensembl" id="ENSACAP00000038650.1"/>
    </source>
</evidence>
<accession>A0A803TTW0</accession>
<dbReference type="Pfam" id="PF00520">
    <property type="entry name" value="Ion_trans"/>
    <property type="match status" value="1"/>
</dbReference>
<keyword evidence="5" id="KW-0040">ANK repeat</keyword>
<evidence type="ECO:0000259" key="8">
    <source>
        <dbReference type="Pfam" id="PF00520"/>
    </source>
</evidence>
<evidence type="ECO:0000256" key="3">
    <source>
        <dbReference type="ARBA" id="ARBA00022737"/>
    </source>
</evidence>
<keyword evidence="2 7" id="KW-0812">Transmembrane</keyword>
<dbReference type="Proteomes" id="UP000001646">
    <property type="component" value="Unplaced"/>
</dbReference>
<name>A0A803TTW0_ANOCA</name>
<keyword evidence="10" id="KW-1185">Reference proteome</keyword>
<dbReference type="Gene3D" id="1.10.287.70">
    <property type="match status" value="1"/>
</dbReference>
<dbReference type="InParanoid" id="A0A803TTW0"/>
<organism evidence="9 10">
    <name type="scientific">Anolis carolinensis</name>
    <name type="common">Green anole</name>
    <name type="synonym">American chameleon</name>
    <dbReference type="NCBI Taxonomy" id="28377"/>
    <lineage>
        <taxon>Eukaryota</taxon>
        <taxon>Metazoa</taxon>
        <taxon>Chordata</taxon>
        <taxon>Craniata</taxon>
        <taxon>Vertebrata</taxon>
        <taxon>Euteleostomi</taxon>
        <taxon>Lepidosauria</taxon>
        <taxon>Squamata</taxon>
        <taxon>Bifurcata</taxon>
        <taxon>Unidentata</taxon>
        <taxon>Episquamata</taxon>
        <taxon>Toxicofera</taxon>
        <taxon>Iguania</taxon>
        <taxon>Dactyloidae</taxon>
        <taxon>Anolis</taxon>
    </lineage>
</organism>
<reference evidence="9" key="1">
    <citation type="submission" date="2009-12" db="EMBL/GenBank/DDBJ databases">
        <title>The Genome Sequence of Anolis carolinensis (Green Anole Lizard).</title>
        <authorList>
            <consortium name="The Genome Sequencing Platform"/>
            <person name="Di Palma F."/>
            <person name="Alfoldi J."/>
            <person name="Heiman D."/>
            <person name="Young S."/>
            <person name="Grabherr M."/>
            <person name="Johnson J."/>
            <person name="Lander E.S."/>
            <person name="Lindblad-Toh K."/>
        </authorList>
    </citation>
    <scope>NUCLEOTIDE SEQUENCE [LARGE SCALE GENOMIC DNA]</scope>
    <source>
        <strain evidence="9">JBL SC #1</strain>
    </source>
</reference>
<keyword evidence="6 7" id="KW-0472">Membrane</keyword>
<evidence type="ECO:0000256" key="7">
    <source>
        <dbReference type="SAM" id="Phobius"/>
    </source>
</evidence>
<protein>
    <recommendedName>
        <fullName evidence="8">Ion transport domain-containing protein</fullName>
    </recommendedName>
</protein>
<evidence type="ECO:0000313" key="10">
    <source>
        <dbReference type="Proteomes" id="UP000001646"/>
    </source>
</evidence>
<dbReference type="AlphaFoldDB" id="A0A803TTW0"/>
<dbReference type="InterPro" id="IPR008347">
    <property type="entry name" value="TrpV1-4"/>
</dbReference>
<keyword evidence="4 7" id="KW-1133">Transmembrane helix</keyword>
<feature type="domain" description="Ion transport" evidence="8">
    <location>
        <begin position="29"/>
        <end position="159"/>
    </location>
</feature>
<dbReference type="PANTHER" id="PTHR10582">
    <property type="entry name" value="TRANSIENT RECEPTOR POTENTIAL ION CHANNEL PROTEIN"/>
    <property type="match status" value="1"/>
</dbReference>
<feature type="transmembrane region" description="Helical" evidence="7">
    <location>
        <begin position="59"/>
        <end position="81"/>
    </location>
</feature>
<reference evidence="9" key="3">
    <citation type="submission" date="2025-09" db="UniProtKB">
        <authorList>
            <consortium name="Ensembl"/>
        </authorList>
    </citation>
    <scope>IDENTIFICATION</scope>
</reference>
<comment type="subcellular location">
    <subcellularLocation>
        <location evidence="1">Membrane</location>
        <topology evidence="1">Multi-pass membrane protein</topology>
    </subcellularLocation>
</comment>
<evidence type="ECO:0000256" key="6">
    <source>
        <dbReference type="ARBA" id="ARBA00023136"/>
    </source>
</evidence>
<dbReference type="InterPro" id="IPR005821">
    <property type="entry name" value="Ion_trans_dom"/>
</dbReference>